<organism evidence="5 6">
    <name type="scientific">Parenemella sanctibonifatiensis</name>
    <dbReference type="NCBI Taxonomy" id="2016505"/>
    <lineage>
        <taxon>Bacteria</taxon>
        <taxon>Bacillati</taxon>
        <taxon>Actinomycetota</taxon>
        <taxon>Actinomycetes</taxon>
        <taxon>Propionibacteriales</taxon>
        <taxon>Propionibacteriaceae</taxon>
        <taxon>Parenemella</taxon>
    </lineage>
</organism>
<dbReference type="InterPro" id="IPR047971">
    <property type="entry name" value="ExeM-like"/>
</dbReference>
<evidence type="ECO:0000256" key="2">
    <source>
        <dbReference type="SAM" id="Phobius"/>
    </source>
</evidence>
<dbReference type="Pfam" id="PF00932">
    <property type="entry name" value="LTD"/>
    <property type="match status" value="1"/>
</dbReference>
<accession>A0A255ENC3</accession>
<feature type="chain" id="PRO_5039405550" description="LTD domain-containing protein" evidence="3">
    <location>
        <begin position="33"/>
        <end position="895"/>
    </location>
</feature>
<dbReference type="PANTHER" id="PTHR42834:SF1">
    <property type="entry name" value="ENDONUCLEASE_EXONUCLEASE_PHOSPHATASE FAMILY PROTEIN (AFU_ORTHOLOGUE AFUA_3G09210)"/>
    <property type="match status" value="1"/>
</dbReference>
<dbReference type="RefSeq" id="WP_094452839.1">
    <property type="nucleotide sequence ID" value="NZ_NMVJ01000001.1"/>
</dbReference>
<dbReference type="EMBL" id="NMVJ01000001">
    <property type="protein sequence ID" value="OYN92720.1"/>
    <property type="molecule type" value="Genomic_DNA"/>
</dbReference>
<protein>
    <recommendedName>
        <fullName evidence="4">LTD domain-containing protein</fullName>
    </recommendedName>
</protein>
<dbReference type="Proteomes" id="UP000216300">
    <property type="component" value="Unassembled WGS sequence"/>
</dbReference>
<sequence>MKFTSKLRAGIAAAALVVGAWALPLASTPANAQATDLFISEYIEGTSNNKALEIYNPTGSAIDLSQYRVAVYANGGTNPSGGNITLEGTLAPGETFVLAKNNAGAEILGLADQVTSAGLWNGDDAIVLFSGETVVDSFGQVGVVDDFGTNVTLRRTAQPDTTTTDAFDASVQWESLPTDTFDGLGSHSYDGPTVTPTGTASPTGTPTSSPSPTATPTSTPTAPGDVTAIGAVQGEGDASPMQGQTVTVQGVVTADHRTTGYNGFFIQDGGDDNPATSDGLFVYAPNNTDDLAIGDEVRIQGRVSEYYGLTQVSLSSLTIVPDTEISPAAIEITPAEITLPVADLGVFEAHEGMLVTVPQDLAILEYYNYGRYGEIAVGTDRQFQPTALHAPGSPEAVALAEQNLLSRVTLDDGRNTQNPSPAYLPTGEEFTLDNAFRGGDLVQSPTGVLSFGFDLYRIHPVDPAGGTVEGRKTGDIQSVNVRPESAPEVGGSLQVGSFNVLNYFTTLNSRGATTEEELARQQAKIVTAINKADAAVVGLNEIENSENSEALLTLVDALNEAAGEEKWAAIETGALGTDEITTAFIYQPALVAPVGDFDVLDDDPNFDISRHRPALAQTFEELSSGETVTVAVNHLKSKGSECNEPNEGADGVGNCNQTRTEGAQALADWLADGAEVEASDNVLIIGDLNSYDYESPITTLEAAGYTDLIKQFQGDQAYSYVFDGQLGYLDHALANEALQPKVTGAADWHINSDEASLIDYSMEFKQDAEDALFDESEFRSSDHDPVLVGLQLVPAPTTPAPSPDPTSPAPTGSVTPTSPAPTSPAPTSPAPTSPAPTSPAPTSPAPTSPAPTGSASPTSGDDRPGLPDTGAGIAPLLTAVAVGAVVAAAWLRRRS</sequence>
<dbReference type="InterPro" id="IPR005135">
    <property type="entry name" value="Endo/exonuclease/phosphatase"/>
</dbReference>
<comment type="caution">
    <text evidence="5">The sequence shown here is derived from an EMBL/GenBank/DDBJ whole genome shotgun (WGS) entry which is preliminary data.</text>
</comment>
<feature type="domain" description="LTD" evidence="4">
    <location>
        <begin position="26"/>
        <end position="145"/>
    </location>
</feature>
<dbReference type="InterPro" id="IPR001322">
    <property type="entry name" value="Lamin_tail_dom"/>
</dbReference>
<evidence type="ECO:0000259" key="4">
    <source>
        <dbReference type="PROSITE" id="PS51841"/>
    </source>
</evidence>
<feature type="signal peptide" evidence="3">
    <location>
        <begin position="1"/>
        <end position="32"/>
    </location>
</feature>
<keyword evidence="6" id="KW-1185">Reference proteome</keyword>
<reference evidence="5 6" key="1">
    <citation type="submission" date="2017-07" db="EMBL/GenBank/DDBJ databases">
        <title>Draft whole genome sequences of clinical Proprionibacteriaceae strains.</title>
        <authorList>
            <person name="Bernier A.-M."/>
            <person name="Bernard K."/>
            <person name="Domingo M.-C."/>
        </authorList>
    </citation>
    <scope>NUCLEOTIDE SEQUENCE [LARGE SCALE GENOMIC DNA]</scope>
    <source>
        <strain evidence="5 6">NML 150081</strain>
    </source>
</reference>
<feature type="region of interest" description="Disordered" evidence="1">
    <location>
        <begin position="793"/>
        <end position="872"/>
    </location>
</feature>
<feature type="compositionally biased region" description="Pro residues" evidence="1">
    <location>
        <begin position="818"/>
        <end position="849"/>
    </location>
</feature>
<feature type="compositionally biased region" description="Low complexity" evidence="1">
    <location>
        <begin position="191"/>
        <end position="224"/>
    </location>
</feature>
<keyword evidence="2" id="KW-1133">Transmembrane helix</keyword>
<dbReference type="GO" id="GO:0003824">
    <property type="term" value="F:catalytic activity"/>
    <property type="evidence" value="ECO:0007669"/>
    <property type="project" value="InterPro"/>
</dbReference>
<gene>
    <name evidence="5" type="ORF">CGZ91_04435</name>
</gene>
<feature type="transmembrane region" description="Helical" evidence="2">
    <location>
        <begin position="872"/>
        <end position="891"/>
    </location>
</feature>
<dbReference type="PANTHER" id="PTHR42834">
    <property type="entry name" value="ENDONUCLEASE/EXONUCLEASE/PHOSPHATASE FAMILY PROTEIN (AFU_ORTHOLOGUE AFUA_3G09210)"/>
    <property type="match status" value="1"/>
</dbReference>
<dbReference type="Gene3D" id="3.60.10.10">
    <property type="entry name" value="Endonuclease/exonuclease/phosphatase"/>
    <property type="match status" value="1"/>
</dbReference>
<dbReference type="SUPFAM" id="SSF56219">
    <property type="entry name" value="DNase I-like"/>
    <property type="match status" value="1"/>
</dbReference>
<dbReference type="InterPro" id="IPR036691">
    <property type="entry name" value="Endo/exonu/phosph_ase_sf"/>
</dbReference>
<evidence type="ECO:0000256" key="3">
    <source>
        <dbReference type="SAM" id="SignalP"/>
    </source>
</evidence>
<dbReference type="PROSITE" id="PS51841">
    <property type="entry name" value="LTD"/>
    <property type="match status" value="1"/>
</dbReference>
<dbReference type="CDD" id="cd10283">
    <property type="entry name" value="MnuA_DNase1-like"/>
    <property type="match status" value="1"/>
</dbReference>
<dbReference type="AlphaFoldDB" id="A0A255ENC3"/>
<feature type="region of interest" description="Disordered" evidence="1">
    <location>
        <begin position="178"/>
        <end position="226"/>
    </location>
</feature>
<name>A0A255ENC3_9ACTN</name>
<keyword evidence="2" id="KW-0472">Membrane</keyword>
<keyword evidence="3" id="KW-0732">Signal</keyword>
<evidence type="ECO:0000313" key="6">
    <source>
        <dbReference type="Proteomes" id="UP000216300"/>
    </source>
</evidence>
<evidence type="ECO:0000313" key="5">
    <source>
        <dbReference type="EMBL" id="OYN92720.1"/>
    </source>
</evidence>
<dbReference type="Pfam" id="PF03372">
    <property type="entry name" value="Exo_endo_phos"/>
    <property type="match status" value="1"/>
</dbReference>
<feature type="compositionally biased region" description="Pro residues" evidence="1">
    <location>
        <begin position="796"/>
        <end position="808"/>
    </location>
</feature>
<dbReference type="NCBIfam" id="NF033681">
    <property type="entry name" value="ExeM_NucH_DNase"/>
    <property type="match status" value="1"/>
</dbReference>
<keyword evidence="2" id="KW-0812">Transmembrane</keyword>
<feature type="compositionally biased region" description="Low complexity" evidence="1">
    <location>
        <begin position="850"/>
        <end position="859"/>
    </location>
</feature>
<dbReference type="CDD" id="cd04486">
    <property type="entry name" value="YhcR_OBF_like"/>
    <property type="match status" value="1"/>
</dbReference>
<evidence type="ECO:0000256" key="1">
    <source>
        <dbReference type="SAM" id="MobiDB-lite"/>
    </source>
</evidence>
<proteinExistence type="predicted"/>